<protein>
    <submittedName>
        <fullName evidence="1">Uncharacterized protein</fullName>
    </submittedName>
</protein>
<proteinExistence type="predicted"/>
<dbReference type="Proteomes" id="UP000799424">
    <property type="component" value="Unassembled WGS sequence"/>
</dbReference>
<organism evidence="1 2">
    <name type="scientific">Ophiobolus disseminans</name>
    <dbReference type="NCBI Taxonomy" id="1469910"/>
    <lineage>
        <taxon>Eukaryota</taxon>
        <taxon>Fungi</taxon>
        <taxon>Dikarya</taxon>
        <taxon>Ascomycota</taxon>
        <taxon>Pezizomycotina</taxon>
        <taxon>Dothideomycetes</taxon>
        <taxon>Pleosporomycetidae</taxon>
        <taxon>Pleosporales</taxon>
        <taxon>Pleosporineae</taxon>
        <taxon>Phaeosphaeriaceae</taxon>
        <taxon>Ophiobolus</taxon>
    </lineage>
</organism>
<dbReference type="AlphaFoldDB" id="A0A6A7A3S5"/>
<sequence>MRLIRDVGNNLRNPLNWPSEMTDDRIKKCICDLGAEVHGDVSERTLQHMMQVFKLIHRFHYPVKAPTFRNVGDFTSVDLKWLWQGGATLPLLFPSKVLAPVQMAEYDTLLAQVPRYSRELSNCFMSCWREVVALQVSTSSESALLIDAALTDDMLLLVLRFCAANHDLWSQLNIVAKESVQSVLALYRCLQSGGLKVLRLFSRIASRGILDYKEALAIDTTTKDATTRRNAQVAATRPIMEISLMQPFVLAFFIGLTGEKFDRSLFYKAILFLDAYRYENIVWWLVAMLCREDWSVWSDNVRPHVRDLVNTWDSGSPSISSDVALVARLECVVAYILSHSSQENRLVTGRNDKEEAPWIFTESAAPRYRPKVQA</sequence>
<name>A0A6A7A3S5_9PLEO</name>
<keyword evidence="2" id="KW-1185">Reference proteome</keyword>
<accession>A0A6A7A3S5</accession>
<dbReference type="OrthoDB" id="10600460at2759"/>
<dbReference type="EMBL" id="MU006223">
    <property type="protein sequence ID" value="KAF2827951.1"/>
    <property type="molecule type" value="Genomic_DNA"/>
</dbReference>
<evidence type="ECO:0000313" key="2">
    <source>
        <dbReference type="Proteomes" id="UP000799424"/>
    </source>
</evidence>
<evidence type="ECO:0000313" key="1">
    <source>
        <dbReference type="EMBL" id="KAF2827951.1"/>
    </source>
</evidence>
<gene>
    <name evidence="1" type="ORF">CC86DRAFT_404984</name>
</gene>
<reference evidence="1" key="1">
    <citation type="journal article" date="2020" name="Stud. Mycol.">
        <title>101 Dothideomycetes genomes: a test case for predicting lifestyles and emergence of pathogens.</title>
        <authorList>
            <person name="Haridas S."/>
            <person name="Albert R."/>
            <person name="Binder M."/>
            <person name="Bloem J."/>
            <person name="Labutti K."/>
            <person name="Salamov A."/>
            <person name="Andreopoulos B."/>
            <person name="Baker S."/>
            <person name="Barry K."/>
            <person name="Bills G."/>
            <person name="Bluhm B."/>
            <person name="Cannon C."/>
            <person name="Castanera R."/>
            <person name="Culley D."/>
            <person name="Daum C."/>
            <person name="Ezra D."/>
            <person name="Gonzalez J."/>
            <person name="Henrissat B."/>
            <person name="Kuo A."/>
            <person name="Liang C."/>
            <person name="Lipzen A."/>
            <person name="Lutzoni F."/>
            <person name="Magnuson J."/>
            <person name="Mondo S."/>
            <person name="Nolan M."/>
            <person name="Ohm R."/>
            <person name="Pangilinan J."/>
            <person name="Park H.-J."/>
            <person name="Ramirez L."/>
            <person name="Alfaro M."/>
            <person name="Sun H."/>
            <person name="Tritt A."/>
            <person name="Yoshinaga Y."/>
            <person name="Zwiers L.-H."/>
            <person name="Turgeon B."/>
            <person name="Goodwin S."/>
            <person name="Spatafora J."/>
            <person name="Crous P."/>
            <person name="Grigoriev I."/>
        </authorList>
    </citation>
    <scope>NUCLEOTIDE SEQUENCE</scope>
    <source>
        <strain evidence="1">CBS 113818</strain>
    </source>
</reference>